<dbReference type="Proteomes" id="UP000005408">
    <property type="component" value="Unassembled WGS sequence"/>
</dbReference>
<evidence type="ECO:0000313" key="2">
    <source>
        <dbReference type="EnsemblMetazoa" id="G8815.1:cds"/>
    </source>
</evidence>
<evidence type="ECO:0000256" key="1">
    <source>
        <dbReference type="SAM" id="SignalP"/>
    </source>
</evidence>
<name>A0A8W8NZ88_MAGGI</name>
<keyword evidence="1" id="KW-0732">Signal</keyword>
<sequence length="121" mass="13754">MNVLIFWAVLLAANILKGYTSASLIRKHSPSVFRIQSIKKALPLYAGGADFIATAVIKIKAEPGETFNGRILLFPMAENLVARPFEKQAGSDNQQFFYPRRWTRFGLWKRIAVRLNWITSL</sequence>
<protein>
    <submittedName>
        <fullName evidence="2">Uncharacterized protein</fullName>
    </submittedName>
</protein>
<keyword evidence="3" id="KW-1185">Reference proteome</keyword>
<evidence type="ECO:0000313" key="3">
    <source>
        <dbReference type="Proteomes" id="UP000005408"/>
    </source>
</evidence>
<organism evidence="2 3">
    <name type="scientific">Magallana gigas</name>
    <name type="common">Pacific oyster</name>
    <name type="synonym">Crassostrea gigas</name>
    <dbReference type="NCBI Taxonomy" id="29159"/>
    <lineage>
        <taxon>Eukaryota</taxon>
        <taxon>Metazoa</taxon>
        <taxon>Spiralia</taxon>
        <taxon>Lophotrochozoa</taxon>
        <taxon>Mollusca</taxon>
        <taxon>Bivalvia</taxon>
        <taxon>Autobranchia</taxon>
        <taxon>Pteriomorphia</taxon>
        <taxon>Ostreida</taxon>
        <taxon>Ostreoidea</taxon>
        <taxon>Ostreidae</taxon>
        <taxon>Magallana</taxon>
    </lineage>
</organism>
<feature type="chain" id="PRO_5036498925" evidence="1">
    <location>
        <begin position="23"/>
        <end position="121"/>
    </location>
</feature>
<dbReference type="AlphaFoldDB" id="A0A8W8NZ88"/>
<proteinExistence type="predicted"/>
<feature type="signal peptide" evidence="1">
    <location>
        <begin position="1"/>
        <end position="22"/>
    </location>
</feature>
<reference evidence="2" key="1">
    <citation type="submission" date="2022-08" db="UniProtKB">
        <authorList>
            <consortium name="EnsemblMetazoa"/>
        </authorList>
    </citation>
    <scope>IDENTIFICATION</scope>
    <source>
        <strain evidence="2">05x7-T-G4-1.051#20</strain>
    </source>
</reference>
<dbReference type="EnsemblMetazoa" id="G8815.1">
    <property type="protein sequence ID" value="G8815.1:cds"/>
    <property type="gene ID" value="G8815"/>
</dbReference>
<accession>A0A8W8NZ88</accession>